<dbReference type="SMART" id="SM00530">
    <property type="entry name" value="HTH_XRE"/>
    <property type="match status" value="1"/>
</dbReference>
<keyword evidence="1" id="KW-0238">DNA-binding</keyword>
<dbReference type="EMBL" id="BMBA01000001">
    <property type="protein sequence ID" value="GFZ30256.1"/>
    <property type="molecule type" value="Genomic_DNA"/>
</dbReference>
<dbReference type="CDD" id="cd00093">
    <property type="entry name" value="HTH_XRE"/>
    <property type="match status" value="1"/>
</dbReference>
<evidence type="ECO:0000313" key="3">
    <source>
        <dbReference type="EMBL" id="GFZ30256.1"/>
    </source>
</evidence>
<keyword evidence="4" id="KW-1185">Reference proteome</keyword>
<evidence type="ECO:0000313" key="4">
    <source>
        <dbReference type="Proteomes" id="UP000663802"/>
    </source>
</evidence>
<proteinExistence type="predicted"/>
<name>A0ABQ1E666_9CLOT</name>
<dbReference type="PANTHER" id="PTHR46558:SF4">
    <property type="entry name" value="DNA-BIDING PHAGE PROTEIN"/>
    <property type="match status" value="1"/>
</dbReference>
<comment type="caution">
    <text evidence="3">The sequence shown here is derived from an EMBL/GenBank/DDBJ whole genome shotgun (WGS) entry which is preliminary data.</text>
</comment>
<dbReference type="InterPro" id="IPR002575">
    <property type="entry name" value="Aminoglycoside_PTrfase"/>
</dbReference>
<dbReference type="Proteomes" id="UP000663802">
    <property type="component" value="Unassembled WGS sequence"/>
</dbReference>
<accession>A0ABQ1E666</accession>
<gene>
    <name evidence="3" type="ORF">CSC2_07820</name>
</gene>
<dbReference type="InterPro" id="IPR001387">
    <property type="entry name" value="Cro/C1-type_HTH"/>
</dbReference>
<dbReference type="Gene3D" id="1.10.260.40">
    <property type="entry name" value="lambda repressor-like DNA-binding domains"/>
    <property type="match status" value="1"/>
</dbReference>
<dbReference type="SUPFAM" id="SSF47413">
    <property type="entry name" value="lambda repressor-like DNA-binding domains"/>
    <property type="match status" value="1"/>
</dbReference>
<dbReference type="SUPFAM" id="SSF56112">
    <property type="entry name" value="Protein kinase-like (PK-like)"/>
    <property type="match status" value="1"/>
</dbReference>
<evidence type="ECO:0000259" key="2">
    <source>
        <dbReference type="PROSITE" id="PS50943"/>
    </source>
</evidence>
<reference evidence="3 4" key="1">
    <citation type="journal article" date="2021" name="Int. J. Syst. Evol. Microbiol.">
        <title>Clostridium zeae sp. nov., isolated from corn silage.</title>
        <authorList>
            <person name="Kobayashi H."/>
            <person name="Tanizawa Y."/>
            <person name="Yagura M."/>
            <person name="Sakamoto M."/>
            <person name="Ohkuma M."/>
            <person name="Tohno M."/>
        </authorList>
    </citation>
    <scope>NUCLEOTIDE SEQUENCE [LARGE SCALE GENOMIC DNA]</scope>
    <source>
        <strain evidence="3 4">CSC2</strain>
    </source>
</reference>
<feature type="domain" description="HTH cro/C1-type" evidence="2">
    <location>
        <begin position="11"/>
        <end position="65"/>
    </location>
</feature>
<dbReference type="InterPro" id="IPR011009">
    <property type="entry name" value="Kinase-like_dom_sf"/>
</dbReference>
<sequence>MLDIKKVGVKIASLRKKNGLSQEKLAEMLCISPQAISKWENGHSLPETSLLPVLCQILSCTIDELIMPAYSFNEKIEEEKPNILQMQAEHVAKYVIQQLGSNTGSEQILGLDDNTIIYSIKKTNPNVGNCIVTRGKAEKHSRYTSLYITVVSPQKEFKLIEKIYSGDDKELYGYSLFYHHISTIPLLYYIDFQKKIILMEDLNDYIQGFNFDEDNEYGNKFRENYYSLLRETANLHSTFWENSDTFEQLGLNWRHETKENLLAHIDGMEKDFLKYRKDEESGKIPKVWDIHKNNIDAKKLNLFQDAIQLLKQQYINYIDTRFHSKKNITIIHGDLHPGNTFLSKSNDNTVKFIDFEAVRVGLCTEDLAMLLALHIEPDKKYAKPLIDYYYNCLCEKINGYSYEIFINDYKISIMENMFFTIRLLNTGIYDFTMRDRAIKAFETFVLEKE</sequence>
<dbReference type="Pfam" id="PF01381">
    <property type="entry name" value="HTH_3"/>
    <property type="match status" value="1"/>
</dbReference>
<dbReference type="PROSITE" id="PS50943">
    <property type="entry name" value="HTH_CROC1"/>
    <property type="match status" value="1"/>
</dbReference>
<dbReference type="Gene3D" id="3.90.1200.10">
    <property type="match status" value="1"/>
</dbReference>
<dbReference type="RefSeq" id="WP_206868242.1">
    <property type="nucleotide sequence ID" value="NZ_BMBA01000001.1"/>
</dbReference>
<protein>
    <recommendedName>
        <fullName evidence="2">HTH cro/C1-type domain-containing protein</fullName>
    </recommendedName>
</protein>
<dbReference type="InterPro" id="IPR010982">
    <property type="entry name" value="Lambda_DNA-bd_dom_sf"/>
</dbReference>
<dbReference type="PANTHER" id="PTHR46558">
    <property type="entry name" value="TRACRIPTIONAL REGULATORY PROTEIN-RELATED-RELATED"/>
    <property type="match status" value="1"/>
</dbReference>
<organism evidence="3 4">
    <name type="scientific">Clostridium zeae</name>
    <dbReference type="NCBI Taxonomy" id="2759022"/>
    <lineage>
        <taxon>Bacteria</taxon>
        <taxon>Bacillati</taxon>
        <taxon>Bacillota</taxon>
        <taxon>Clostridia</taxon>
        <taxon>Eubacteriales</taxon>
        <taxon>Clostridiaceae</taxon>
        <taxon>Clostridium</taxon>
    </lineage>
</organism>
<evidence type="ECO:0000256" key="1">
    <source>
        <dbReference type="ARBA" id="ARBA00023125"/>
    </source>
</evidence>
<dbReference type="Pfam" id="PF01636">
    <property type="entry name" value="APH"/>
    <property type="match status" value="1"/>
</dbReference>